<dbReference type="InterPro" id="IPR004399">
    <property type="entry name" value="HMP/HMP-P_kinase_dom"/>
</dbReference>
<dbReference type="PANTHER" id="PTHR20858">
    <property type="entry name" value="PHOSPHOMETHYLPYRIMIDINE KINASE"/>
    <property type="match status" value="1"/>
</dbReference>
<proteinExistence type="predicted"/>
<protein>
    <submittedName>
        <fullName evidence="3">THI20</fullName>
    </submittedName>
</protein>
<dbReference type="GO" id="GO:0005829">
    <property type="term" value="C:cytosol"/>
    <property type="evidence" value="ECO:0007669"/>
    <property type="project" value="TreeGrafter"/>
</dbReference>
<dbReference type="GO" id="GO:0009228">
    <property type="term" value="P:thiamine biosynthetic process"/>
    <property type="evidence" value="ECO:0007669"/>
    <property type="project" value="InterPro"/>
</dbReference>
<evidence type="ECO:0000259" key="2">
    <source>
        <dbReference type="Pfam" id="PF08543"/>
    </source>
</evidence>
<reference evidence="3 4" key="1">
    <citation type="journal article" date="2021" name="DNA Res.">
        <title>Genome analysis of Candida subhashii reveals its hybrid nature and dual mitochondrial genome conformations.</title>
        <authorList>
            <person name="Mixao V."/>
            <person name="Hegedusova E."/>
            <person name="Saus E."/>
            <person name="Pryszcz L.P."/>
            <person name="Cillingova A."/>
            <person name="Nosek J."/>
            <person name="Gabaldon T."/>
        </authorList>
    </citation>
    <scope>NUCLEOTIDE SEQUENCE [LARGE SCALE GENOMIC DNA]</scope>
    <source>
        <strain evidence="3 4">CBS 10753</strain>
    </source>
</reference>
<gene>
    <name evidence="3" type="ORF">J8A68_001820</name>
</gene>
<evidence type="ECO:0000313" key="4">
    <source>
        <dbReference type="Proteomes" id="UP000694255"/>
    </source>
</evidence>
<keyword evidence="4" id="KW-1185">Reference proteome</keyword>
<dbReference type="PANTHER" id="PTHR20858:SF17">
    <property type="entry name" value="HYDROXYMETHYLPYRIMIDINE_PHOSPHOMETHYLPYRIMIDINE KINASE THI20-RELATED"/>
    <property type="match status" value="1"/>
</dbReference>
<dbReference type="GeneID" id="73468621"/>
<dbReference type="OrthoDB" id="10028886at2759"/>
<dbReference type="GO" id="GO:0008902">
    <property type="term" value="F:hydroxymethylpyrimidine kinase activity"/>
    <property type="evidence" value="ECO:0007669"/>
    <property type="project" value="TreeGrafter"/>
</dbReference>
<dbReference type="InterPro" id="IPR004305">
    <property type="entry name" value="Thiaminase-2/PQQC"/>
</dbReference>
<feature type="domain" description="Pyridoxamine kinase/Phosphomethylpyrimidine kinase" evidence="2">
    <location>
        <begin position="32"/>
        <end position="315"/>
    </location>
</feature>
<dbReference type="AlphaFoldDB" id="A0A8J5QQL6"/>
<comment type="caution">
    <text evidence="3">The sequence shown here is derived from an EMBL/GenBank/DDBJ whole genome shotgun (WGS) entry which is preliminary data.</text>
</comment>
<evidence type="ECO:0000313" key="3">
    <source>
        <dbReference type="EMBL" id="KAG7664658.1"/>
    </source>
</evidence>
<dbReference type="EMBL" id="JAGSYN010000068">
    <property type="protein sequence ID" value="KAG7664658.1"/>
    <property type="molecule type" value="Genomic_DNA"/>
</dbReference>
<dbReference type="InterPro" id="IPR013749">
    <property type="entry name" value="PM/HMP-P_kinase-1"/>
</dbReference>
<dbReference type="Pfam" id="PF08543">
    <property type="entry name" value="Phos_pyr_kin"/>
    <property type="match status" value="1"/>
</dbReference>
<dbReference type="Proteomes" id="UP000694255">
    <property type="component" value="Unassembled WGS sequence"/>
</dbReference>
<organism evidence="3 4">
    <name type="scientific">[Candida] subhashii</name>
    <dbReference type="NCBI Taxonomy" id="561895"/>
    <lineage>
        <taxon>Eukaryota</taxon>
        <taxon>Fungi</taxon>
        <taxon>Dikarya</taxon>
        <taxon>Ascomycota</taxon>
        <taxon>Saccharomycotina</taxon>
        <taxon>Pichiomycetes</taxon>
        <taxon>Debaryomycetaceae</taxon>
        <taxon>Spathaspora</taxon>
    </lineage>
</organism>
<feature type="domain" description="Thiaminase-2/PQQC" evidence="1">
    <location>
        <begin position="352"/>
        <end position="576"/>
    </location>
</feature>
<dbReference type="NCBIfam" id="TIGR00097">
    <property type="entry name" value="HMP-P_kinase"/>
    <property type="match status" value="1"/>
</dbReference>
<dbReference type="Pfam" id="PF03070">
    <property type="entry name" value="TENA_THI-4"/>
    <property type="match status" value="1"/>
</dbReference>
<dbReference type="CDD" id="cd19367">
    <property type="entry name" value="TenA_C_ScTHI20-like"/>
    <property type="match status" value="1"/>
</dbReference>
<name>A0A8J5QQL6_9ASCO</name>
<sequence length="579" mass="64864">MTSKTRIYKIKRVNESIPKVELPAVLTIAGSDSSGGAGIEADLKTFSAFQVYGMTCIAALTAQNTTGVKSFIKTPQPFVKQILDSVLDDMLYGYPEGEAPLRVIKTGMLTSEAILEIKEHLPRLKQYGIKIVIDPVMISTSGAKLFDDEGMKLCVKDLMQQAFLITPNFPESETLYNLTSANGEKRRSIESLDDFVEYVIELQQQLQCENLLVKGGHIPFDSNLKPILDVEIANGESHVFDVLYESSTGNLSIFDSDYINTPDSHGTGCTLASAIAANLAKGRNLNEAIPISVDYIHRGMLSMGKKLGFGNGPLNHNVPPSRSTSHILESSGEEVREILAKSDSFLEYLINHPKVKDNWKKYTQHPFVKILAENKLPFDKFLYFLKQDYHYLINYAQLHALAASVAPTYQQTHAQATIIGEIVTELERHKAKLCKKFNIDYDRDMDLDIGLNPGKACLEYCNYLLDVGKRENFLGIKVALAPCLHGYHEAGKYGQEIRKQQPVGELGVLDQEQVDTYQSWLDDYTSDWYSNAHNEGKKALQSLADSTNLNTMRLEELVDIFNKVTLLEVNFWNEVLQLE</sequence>
<dbReference type="CDD" id="cd01169">
    <property type="entry name" value="HMPP_kinase"/>
    <property type="match status" value="1"/>
</dbReference>
<accession>A0A8J5QQL6</accession>
<dbReference type="RefSeq" id="XP_049264890.1">
    <property type="nucleotide sequence ID" value="XM_049405505.1"/>
</dbReference>
<dbReference type="FunFam" id="1.20.910.10:FF:000003">
    <property type="entry name" value="Hydroxymethylpyrimidine/phosphomethylpyrimidine kinase THI20"/>
    <property type="match status" value="1"/>
</dbReference>
<dbReference type="GO" id="GO:0008972">
    <property type="term" value="F:phosphomethylpyrimidine kinase activity"/>
    <property type="evidence" value="ECO:0007669"/>
    <property type="project" value="InterPro"/>
</dbReference>
<evidence type="ECO:0000259" key="1">
    <source>
        <dbReference type="Pfam" id="PF03070"/>
    </source>
</evidence>